<evidence type="ECO:0000256" key="2">
    <source>
        <dbReference type="SAM" id="Phobius"/>
    </source>
</evidence>
<feature type="region of interest" description="Disordered" evidence="1">
    <location>
        <begin position="254"/>
        <end position="277"/>
    </location>
</feature>
<protein>
    <recommendedName>
        <fullName evidence="3">DUF4408 domain-containing protein</fullName>
    </recommendedName>
</protein>
<dbReference type="Proteomes" id="UP001428341">
    <property type="component" value="Unassembled WGS sequence"/>
</dbReference>
<accession>A0AAP0MUS1</accession>
<evidence type="ECO:0000259" key="3">
    <source>
        <dbReference type="Pfam" id="PF14364"/>
    </source>
</evidence>
<feature type="transmembrane region" description="Helical" evidence="2">
    <location>
        <begin position="57"/>
        <end position="76"/>
    </location>
</feature>
<dbReference type="EMBL" id="JBCGBO010000002">
    <property type="protein sequence ID" value="KAK9223733.1"/>
    <property type="molecule type" value="Genomic_DNA"/>
</dbReference>
<dbReference type="Pfam" id="PF05553">
    <property type="entry name" value="DUF761"/>
    <property type="match status" value="1"/>
</dbReference>
<reference evidence="4 5" key="1">
    <citation type="submission" date="2024-05" db="EMBL/GenBank/DDBJ databases">
        <title>Haplotype-resolved chromosome-level genome assembly of Huyou (Citrus changshanensis).</title>
        <authorList>
            <person name="Miao C."/>
            <person name="Chen W."/>
            <person name="Wu Y."/>
            <person name="Wang L."/>
            <person name="Zhao S."/>
            <person name="Grierson D."/>
            <person name="Xu C."/>
            <person name="Chen K."/>
        </authorList>
    </citation>
    <scope>NUCLEOTIDE SEQUENCE [LARGE SCALE GENOMIC DNA]</scope>
    <source>
        <strain evidence="4">01-14</strain>
        <tissue evidence="4">Leaf</tissue>
    </source>
</reference>
<dbReference type="Pfam" id="PF14364">
    <property type="entry name" value="DUF4408"/>
    <property type="match status" value="1"/>
</dbReference>
<sequence>MVFSNSWILPLKVFFISTGVLSIALFCKSSVPFVMDFSVSRAPVIWSSFVSWLKPPYLYIIINAIIIIIAASSRLYQNDHVPSTDSTPSDVEYEMKYEQQQMIVVAEEENKATVFEEKSVVVSGDDAQVEVGNYGDAAPWTPPQRTDSLEILTDFDLLAEEERPLVSARFGHRKPIKSSPEVVKLLNFEDGKKLRVTKPRRHETLENTWKTITEGRAMPLTRHMKKSDTWENHGRQVNVDPLLVKKSETFKDRTNFQLPPVNNSPGSAGKLRKEPSLSQDELNRRVEAFIKKFNDEMRLQRQESLRQYQEMISRGI</sequence>
<name>A0AAP0MUS1_9ROSI</name>
<feature type="domain" description="DUF4408" evidence="3">
    <location>
        <begin position="43"/>
        <end position="75"/>
    </location>
</feature>
<evidence type="ECO:0000313" key="5">
    <source>
        <dbReference type="Proteomes" id="UP001428341"/>
    </source>
</evidence>
<keyword evidence="5" id="KW-1185">Reference proteome</keyword>
<gene>
    <name evidence="4" type="ORF">WN944_012179</name>
</gene>
<dbReference type="InterPro" id="IPR025520">
    <property type="entry name" value="DUF4408"/>
</dbReference>
<dbReference type="AlphaFoldDB" id="A0AAP0MUS1"/>
<dbReference type="PANTHER" id="PTHR33098:SF109">
    <property type="entry name" value="OS07G0563400 PROTEIN"/>
    <property type="match status" value="1"/>
</dbReference>
<evidence type="ECO:0000313" key="4">
    <source>
        <dbReference type="EMBL" id="KAK9223733.1"/>
    </source>
</evidence>
<comment type="caution">
    <text evidence="4">The sequence shown here is derived from an EMBL/GenBank/DDBJ whole genome shotgun (WGS) entry which is preliminary data.</text>
</comment>
<feature type="compositionally biased region" description="Polar residues" evidence="1">
    <location>
        <begin position="255"/>
        <end position="266"/>
    </location>
</feature>
<keyword evidence="2" id="KW-0812">Transmembrane</keyword>
<keyword evidence="2" id="KW-1133">Transmembrane helix</keyword>
<proteinExistence type="predicted"/>
<feature type="transmembrane region" description="Helical" evidence="2">
    <location>
        <begin position="6"/>
        <end position="27"/>
    </location>
</feature>
<dbReference type="PANTHER" id="PTHR33098">
    <property type="entry name" value="COTTON FIBER (DUF761)"/>
    <property type="match status" value="1"/>
</dbReference>
<organism evidence="4 5">
    <name type="scientific">Citrus x changshan-huyou</name>
    <dbReference type="NCBI Taxonomy" id="2935761"/>
    <lineage>
        <taxon>Eukaryota</taxon>
        <taxon>Viridiplantae</taxon>
        <taxon>Streptophyta</taxon>
        <taxon>Embryophyta</taxon>
        <taxon>Tracheophyta</taxon>
        <taxon>Spermatophyta</taxon>
        <taxon>Magnoliopsida</taxon>
        <taxon>eudicotyledons</taxon>
        <taxon>Gunneridae</taxon>
        <taxon>Pentapetalae</taxon>
        <taxon>rosids</taxon>
        <taxon>malvids</taxon>
        <taxon>Sapindales</taxon>
        <taxon>Rutaceae</taxon>
        <taxon>Aurantioideae</taxon>
        <taxon>Citrus</taxon>
    </lineage>
</organism>
<evidence type="ECO:0000256" key="1">
    <source>
        <dbReference type="SAM" id="MobiDB-lite"/>
    </source>
</evidence>
<keyword evidence="2" id="KW-0472">Membrane</keyword>
<dbReference type="InterPro" id="IPR008480">
    <property type="entry name" value="DUF761_pln"/>
</dbReference>